<organism evidence="10 11">
    <name type="scientific">Cutaneotrichosporon spelunceum</name>
    <dbReference type="NCBI Taxonomy" id="1672016"/>
    <lineage>
        <taxon>Eukaryota</taxon>
        <taxon>Fungi</taxon>
        <taxon>Dikarya</taxon>
        <taxon>Basidiomycota</taxon>
        <taxon>Agaricomycotina</taxon>
        <taxon>Tremellomycetes</taxon>
        <taxon>Trichosporonales</taxon>
        <taxon>Trichosporonaceae</taxon>
        <taxon>Cutaneotrichosporon</taxon>
    </lineage>
</organism>
<reference evidence="10" key="1">
    <citation type="journal article" date="2023" name="BMC Genomics">
        <title>Chromosome-level genome assemblies of Cutaneotrichosporon spp. (Trichosporonales, Basidiomycota) reveal imbalanced evolution between nucleotide sequences and chromosome synteny.</title>
        <authorList>
            <person name="Kobayashi Y."/>
            <person name="Kayamori A."/>
            <person name="Aoki K."/>
            <person name="Shiwa Y."/>
            <person name="Matsutani M."/>
            <person name="Fujita N."/>
            <person name="Sugita T."/>
            <person name="Iwasaki W."/>
            <person name="Tanaka N."/>
            <person name="Takashima M."/>
        </authorList>
    </citation>
    <scope>NUCLEOTIDE SEQUENCE</scope>
    <source>
        <strain evidence="10">HIS016</strain>
    </source>
</reference>
<evidence type="ECO:0000256" key="4">
    <source>
        <dbReference type="ARBA" id="ARBA00022970"/>
    </source>
</evidence>
<feature type="transmembrane region" description="Helical" evidence="8">
    <location>
        <begin position="79"/>
        <end position="99"/>
    </location>
</feature>
<dbReference type="PANTHER" id="PTHR43341:SF1">
    <property type="entry name" value="GENERAL AMINO-ACID PERMEASE GAP1"/>
    <property type="match status" value="1"/>
</dbReference>
<accession>A0AAD3YCP1</accession>
<dbReference type="GO" id="GO:0015171">
    <property type="term" value="F:amino acid transmembrane transporter activity"/>
    <property type="evidence" value="ECO:0007669"/>
    <property type="project" value="TreeGrafter"/>
</dbReference>
<keyword evidence="5 8" id="KW-1133">Transmembrane helix</keyword>
<dbReference type="InterPro" id="IPR050524">
    <property type="entry name" value="APC_YAT"/>
</dbReference>
<feature type="transmembrane region" description="Helical" evidence="8">
    <location>
        <begin position="495"/>
        <end position="514"/>
    </location>
</feature>
<dbReference type="Pfam" id="PF00324">
    <property type="entry name" value="AA_permease"/>
    <property type="match status" value="1"/>
</dbReference>
<dbReference type="AlphaFoldDB" id="A0AAD3YCP1"/>
<dbReference type="Gene3D" id="1.20.1740.10">
    <property type="entry name" value="Amino acid/polyamine transporter I"/>
    <property type="match status" value="1"/>
</dbReference>
<evidence type="ECO:0000256" key="5">
    <source>
        <dbReference type="ARBA" id="ARBA00022989"/>
    </source>
</evidence>
<dbReference type="PIRSF" id="PIRSF006060">
    <property type="entry name" value="AA_transporter"/>
    <property type="match status" value="1"/>
</dbReference>
<keyword evidence="4" id="KW-0029">Amino-acid transport</keyword>
<comment type="caution">
    <text evidence="10">The sequence shown here is derived from an EMBL/GenBank/DDBJ whole genome shotgun (WGS) entry which is preliminary data.</text>
</comment>
<evidence type="ECO:0000259" key="9">
    <source>
        <dbReference type="Pfam" id="PF00324"/>
    </source>
</evidence>
<dbReference type="GO" id="GO:0016020">
    <property type="term" value="C:membrane"/>
    <property type="evidence" value="ECO:0007669"/>
    <property type="project" value="UniProtKB-SubCell"/>
</dbReference>
<feature type="transmembrane region" description="Helical" evidence="8">
    <location>
        <begin position="286"/>
        <end position="306"/>
    </location>
</feature>
<dbReference type="InterPro" id="IPR004841">
    <property type="entry name" value="AA-permease/SLC12A_dom"/>
</dbReference>
<keyword evidence="6 8" id="KW-0472">Membrane</keyword>
<evidence type="ECO:0000256" key="7">
    <source>
        <dbReference type="SAM" id="MobiDB-lite"/>
    </source>
</evidence>
<sequence length="551" mass="60326">MKDDKDGISHVEHVDSEAVERDEKNMYDATEHLETTHEGDHGIRRDLPPRVVSMIAIAGTIGTGLFLSSGAALTTGGPVGAWIGYTAMGMAVGCMMYCLGEMMCFAPNVGAYIEMSRVYIGEAEGFAHAVNVMLQVTVGMPSEISAVAVLVTYWDDNKSHMPAYITAAILLLVAANLLGVKWYGEIEFFFAWVKVLTLLGLIIFGLIANLGGIPPKREFIGGRYWRDEPFNDDFLSLKPVSLARFLGFWAVLTRAAFSYSGIETLAALAGEAHNPRKTMKTAVRTIFYRIVGLYILSILIIGLNVSRNDPALLDAMKTGGGTAAASPFVIICHNTGVKVLPDLINAIVLTSALSCGNEVMYAQARFTMALARSGWLPKSIFLYTTKQGVPLFGVLYGAASCCLAFMACSAGSNRVFLWLSNLNALCAMVTWTLICVAYTRFFHAMRVQGVNRRMLVFRGFGQPYVAYFCIVWFSAIVLFNGFANFIHGFKPREFVASYITIPIVFLVWAGYKLIKRTRIHPLNEIDLSAGPAPALAGTRYDNFGEEIVSEV</sequence>
<feature type="transmembrane region" description="Helical" evidence="8">
    <location>
        <begin position="189"/>
        <end position="210"/>
    </location>
</feature>
<evidence type="ECO:0000313" key="11">
    <source>
        <dbReference type="Proteomes" id="UP001222932"/>
    </source>
</evidence>
<feature type="transmembrane region" description="Helical" evidence="8">
    <location>
        <begin position="343"/>
        <end position="362"/>
    </location>
</feature>
<gene>
    <name evidence="10" type="ORF">CspeluHIS016_0401870</name>
</gene>
<feature type="transmembrane region" description="Helical" evidence="8">
    <location>
        <begin position="418"/>
        <end position="443"/>
    </location>
</feature>
<reference evidence="10" key="2">
    <citation type="submission" date="2023-06" db="EMBL/GenBank/DDBJ databases">
        <authorList>
            <person name="Kobayashi Y."/>
            <person name="Kayamori A."/>
            <person name="Aoki K."/>
            <person name="Shiwa Y."/>
            <person name="Fujita N."/>
            <person name="Sugita T."/>
            <person name="Iwasaki W."/>
            <person name="Tanaka N."/>
            <person name="Takashima M."/>
        </authorList>
    </citation>
    <scope>NUCLEOTIDE SEQUENCE</scope>
    <source>
        <strain evidence="10">HIS016</strain>
    </source>
</reference>
<evidence type="ECO:0000256" key="6">
    <source>
        <dbReference type="ARBA" id="ARBA00023136"/>
    </source>
</evidence>
<dbReference type="FunFam" id="1.20.1740.10:FF:000001">
    <property type="entry name" value="Amino acid permease"/>
    <property type="match status" value="1"/>
</dbReference>
<comment type="subcellular location">
    <subcellularLocation>
        <location evidence="1">Membrane</location>
        <topology evidence="1">Multi-pass membrane protein</topology>
    </subcellularLocation>
</comment>
<evidence type="ECO:0000256" key="8">
    <source>
        <dbReference type="SAM" id="Phobius"/>
    </source>
</evidence>
<proteinExistence type="predicted"/>
<evidence type="ECO:0000313" key="10">
    <source>
        <dbReference type="EMBL" id="GMK57353.1"/>
    </source>
</evidence>
<keyword evidence="3 8" id="KW-0812">Transmembrane</keyword>
<dbReference type="PANTHER" id="PTHR43341">
    <property type="entry name" value="AMINO ACID PERMEASE"/>
    <property type="match status" value="1"/>
</dbReference>
<keyword evidence="11" id="KW-1185">Reference proteome</keyword>
<keyword evidence="2" id="KW-0813">Transport</keyword>
<feature type="domain" description="Amino acid permease/ SLC12A" evidence="9">
    <location>
        <begin position="52"/>
        <end position="519"/>
    </location>
</feature>
<dbReference type="EMBL" id="BTCM01000004">
    <property type="protein sequence ID" value="GMK57353.1"/>
    <property type="molecule type" value="Genomic_DNA"/>
</dbReference>
<protein>
    <recommendedName>
        <fullName evidence="9">Amino acid permease/ SLC12A domain-containing protein</fullName>
    </recommendedName>
</protein>
<feature type="transmembrane region" description="Helical" evidence="8">
    <location>
        <begin position="51"/>
        <end position="73"/>
    </location>
</feature>
<feature type="transmembrane region" description="Helical" evidence="8">
    <location>
        <begin position="464"/>
        <end position="483"/>
    </location>
</feature>
<feature type="transmembrane region" description="Helical" evidence="8">
    <location>
        <begin position="388"/>
        <end position="412"/>
    </location>
</feature>
<evidence type="ECO:0000256" key="2">
    <source>
        <dbReference type="ARBA" id="ARBA00022448"/>
    </source>
</evidence>
<evidence type="ECO:0000256" key="3">
    <source>
        <dbReference type="ARBA" id="ARBA00022692"/>
    </source>
</evidence>
<feature type="region of interest" description="Disordered" evidence="7">
    <location>
        <begin position="1"/>
        <end position="23"/>
    </location>
</feature>
<evidence type="ECO:0000256" key="1">
    <source>
        <dbReference type="ARBA" id="ARBA00004141"/>
    </source>
</evidence>
<name>A0AAD3YCP1_9TREE</name>
<feature type="transmembrane region" description="Helical" evidence="8">
    <location>
        <begin position="163"/>
        <end position="183"/>
    </location>
</feature>
<dbReference type="Proteomes" id="UP001222932">
    <property type="component" value="Unassembled WGS sequence"/>
</dbReference>